<evidence type="ECO:0000256" key="3">
    <source>
        <dbReference type="ARBA" id="ARBA00023139"/>
    </source>
</evidence>
<dbReference type="InterPro" id="IPR036328">
    <property type="entry name" value="MliC_sf"/>
</dbReference>
<evidence type="ECO:0000256" key="4">
    <source>
        <dbReference type="ARBA" id="ARBA00023288"/>
    </source>
</evidence>
<dbReference type="AlphaFoldDB" id="A0A512BL05"/>
<dbReference type="InterPro" id="IPR018660">
    <property type="entry name" value="MliC"/>
</dbReference>
<evidence type="ECO:0000259" key="6">
    <source>
        <dbReference type="Pfam" id="PF09864"/>
    </source>
</evidence>
<evidence type="ECO:0000256" key="5">
    <source>
        <dbReference type="SAM" id="SignalP"/>
    </source>
</evidence>
<dbReference type="EMBL" id="BJYU01000002">
    <property type="protein sequence ID" value="GEO12640.1"/>
    <property type="molecule type" value="Genomic_DNA"/>
</dbReference>
<dbReference type="SUPFAM" id="SSF141488">
    <property type="entry name" value="YdhA-like"/>
    <property type="match status" value="1"/>
</dbReference>
<keyword evidence="8" id="KW-1185">Reference proteome</keyword>
<feature type="chain" id="PRO_5022114800" description="C-type lysozyme inhibitor domain-containing protein" evidence="5">
    <location>
        <begin position="33"/>
        <end position="115"/>
    </location>
</feature>
<feature type="signal peptide" evidence="5">
    <location>
        <begin position="1"/>
        <end position="32"/>
    </location>
</feature>
<dbReference type="Gene3D" id="2.40.128.200">
    <property type="match status" value="1"/>
</dbReference>
<comment type="caution">
    <text evidence="7">The sequence shown here is derived from an EMBL/GenBank/DDBJ whole genome shotgun (WGS) entry which is preliminary data.</text>
</comment>
<feature type="domain" description="C-type lysozyme inhibitor" evidence="6">
    <location>
        <begin position="40"/>
        <end position="109"/>
    </location>
</feature>
<keyword evidence="3" id="KW-0564">Palmitate</keyword>
<dbReference type="Proteomes" id="UP000321085">
    <property type="component" value="Unassembled WGS sequence"/>
</dbReference>
<evidence type="ECO:0000256" key="2">
    <source>
        <dbReference type="ARBA" id="ARBA00023136"/>
    </source>
</evidence>
<evidence type="ECO:0000313" key="8">
    <source>
        <dbReference type="Proteomes" id="UP000321085"/>
    </source>
</evidence>
<sequence length="115" mass="11911">MRDRFVNDATRVPGRTVLIALLFAGAGTGAAAQDPKPVHYTCADGTKLQATFSPPSTSMGSVKLDYAGSTVETTLPQAISADGGRYTHGDVEFWIKGTGATLTRAGKATTCQSSS</sequence>
<accession>A0A512BL05</accession>
<evidence type="ECO:0000256" key="1">
    <source>
        <dbReference type="ARBA" id="ARBA00022729"/>
    </source>
</evidence>
<keyword evidence="1 5" id="KW-0732">Signal</keyword>
<keyword evidence="4" id="KW-0449">Lipoprotein</keyword>
<protein>
    <recommendedName>
        <fullName evidence="6">C-type lysozyme inhibitor domain-containing protein</fullName>
    </recommendedName>
</protein>
<dbReference type="Pfam" id="PF09864">
    <property type="entry name" value="MliC"/>
    <property type="match status" value="1"/>
</dbReference>
<gene>
    <name evidence="7" type="ORF">MAE02_03360</name>
</gene>
<reference evidence="7 8" key="1">
    <citation type="submission" date="2019-07" db="EMBL/GenBank/DDBJ databases">
        <title>Whole genome shotgun sequence of Microvirga aerophila NBRC 106136.</title>
        <authorList>
            <person name="Hosoyama A."/>
            <person name="Uohara A."/>
            <person name="Ohji S."/>
            <person name="Ichikawa N."/>
        </authorList>
    </citation>
    <scope>NUCLEOTIDE SEQUENCE [LARGE SCALE GENOMIC DNA]</scope>
    <source>
        <strain evidence="7 8">NBRC 106136</strain>
    </source>
</reference>
<evidence type="ECO:0000313" key="7">
    <source>
        <dbReference type="EMBL" id="GEO12640.1"/>
    </source>
</evidence>
<organism evidence="7 8">
    <name type="scientific">Microvirga aerophila</name>
    <dbReference type="NCBI Taxonomy" id="670291"/>
    <lineage>
        <taxon>Bacteria</taxon>
        <taxon>Pseudomonadati</taxon>
        <taxon>Pseudomonadota</taxon>
        <taxon>Alphaproteobacteria</taxon>
        <taxon>Hyphomicrobiales</taxon>
        <taxon>Methylobacteriaceae</taxon>
        <taxon>Microvirga</taxon>
    </lineage>
</organism>
<proteinExistence type="predicted"/>
<keyword evidence="2" id="KW-0472">Membrane</keyword>
<name>A0A512BL05_9HYPH</name>